<feature type="non-terminal residue" evidence="11">
    <location>
        <position position="1"/>
    </location>
</feature>
<dbReference type="InterPro" id="IPR001611">
    <property type="entry name" value="Leu-rich_rpt"/>
</dbReference>
<keyword evidence="6" id="KW-1133">Transmembrane helix</keyword>
<organism evidence="11 12">
    <name type="scientific">Eragrostis curvula</name>
    <name type="common">weeping love grass</name>
    <dbReference type="NCBI Taxonomy" id="38414"/>
    <lineage>
        <taxon>Eukaryota</taxon>
        <taxon>Viridiplantae</taxon>
        <taxon>Streptophyta</taxon>
        <taxon>Embryophyta</taxon>
        <taxon>Tracheophyta</taxon>
        <taxon>Spermatophyta</taxon>
        <taxon>Magnoliopsida</taxon>
        <taxon>Liliopsida</taxon>
        <taxon>Poales</taxon>
        <taxon>Poaceae</taxon>
        <taxon>PACMAD clade</taxon>
        <taxon>Chloridoideae</taxon>
        <taxon>Eragrostideae</taxon>
        <taxon>Eragrostidinae</taxon>
        <taxon>Eragrostis</taxon>
    </lineage>
</organism>
<dbReference type="InterPro" id="IPR032675">
    <property type="entry name" value="LRR_dom_sf"/>
</dbReference>
<keyword evidence="12" id="KW-1185">Reference proteome</keyword>
<dbReference type="Proteomes" id="UP000324897">
    <property type="component" value="Unassembled WGS sequence"/>
</dbReference>
<dbReference type="Pfam" id="PF08263">
    <property type="entry name" value="LRRNT_2"/>
    <property type="match status" value="1"/>
</dbReference>
<dbReference type="PANTHER" id="PTHR48061:SF8">
    <property type="entry name" value="LEUCINE-RICH REPEAT-CONTAINING N-TERMINAL PLANT-TYPE DOMAIN-CONTAINING PROTEIN"/>
    <property type="match status" value="1"/>
</dbReference>
<keyword evidence="5" id="KW-0677">Repeat</keyword>
<evidence type="ECO:0000259" key="10">
    <source>
        <dbReference type="Pfam" id="PF08263"/>
    </source>
</evidence>
<comment type="subcellular location">
    <subcellularLocation>
        <location evidence="1">Membrane</location>
        <topology evidence="1">Single-pass type I membrane protein</topology>
    </subcellularLocation>
</comment>
<evidence type="ECO:0000256" key="8">
    <source>
        <dbReference type="ARBA" id="ARBA00023180"/>
    </source>
</evidence>
<sequence length="598" mass="66313">MASIGWALLLFLAKFHTLFSTSSAHADADNLTRLSVPLLCNPDHAEALLKLKKSFYFGKSTTRLQSWREGTDCCRWEGVGCDTSSGNVTVLDLNNCGLSSYGLDPAIFNLTTLRRLDLSMNYFGPNRKSDTSVWPDNIPLTGFERLAFLTHLNLSNARFQGQVPIGINKLVNLLSLDISTSIELSYSLKPMYAYKDNSNNLYVSNFGTLVANLSNLRELYLDGVDLSDTEDWCISLATSVLNLEVLSLANCGLSGPIHKSLSRLHSLAVINLQLNSYITASPLPEFFMDFLNLTILQLSDTNLEGWVPSRSFQSTNLRVLDLSSNHKLSGHVPNFSNASSLETLRLDGTNFSFAKPEYSTNFKLLKELSIDGDLVSVDFLSSLGRLGSLWKLYLGFLKKLYLELNSVNEMGPIFTWIGEHENLISLELFGCNFAMTTPSSIRSFKTLRRLTMTECNFPGSIISAIGNLMDLQILEMSYCTTYGSIPSSFGNLTSLISIYYIDEYEYDQTGFSGPLPAAIGNLTNLKTMEIHGGSISGSIPYTIGQLSKLRWLDLSYCNFSGRIPSSIVNLTQLTKLDLSYNTLNGKTLISSFFFLSYA</sequence>
<evidence type="ECO:0000256" key="3">
    <source>
        <dbReference type="ARBA" id="ARBA00022692"/>
    </source>
</evidence>
<proteinExistence type="predicted"/>
<feature type="signal peptide" evidence="9">
    <location>
        <begin position="1"/>
        <end position="24"/>
    </location>
</feature>
<evidence type="ECO:0000256" key="2">
    <source>
        <dbReference type="ARBA" id="ARBA00022614"/>
    </source>
</evidence>
<dbReference type="EMBL" id="RWGY01000005">
    <property type="protein sequence ID" value="TVU43455.1"/>
    <property type="molecule type" value="Genomic_DNA"/>
</dbReference>
<keyword evidence="8" id="KW-0325">Glycoprotein</keyword>
<evidence type="ECO:0000256" key="6">
    <source>
        <dbReference type="ARBA" id="ARBA00022989"/>
    </source>
</evidence>
<gene>
    <name evidence="11" type="ORF">EJB05_09928</name>
</gene>
<evidence type="ECO:0000256" key="9">
    <source>
        <dbReference type="SAM" id="SignalP"/>
    </source>
</evidence>
<evidence type="ECO:0000256" key="7">
    <source>
        <dbReference type="ARBA" id="ARBA00023136"/>
    </source>
</evidence>
<comment type="caution">
    <text evidence="11">The sequence shown here is derived from an EMBL/GenBank/DDBJ whole genome shotgun (WGS) entry which is preliminary data.</text>
</comment>
<feature type="chain" id="PRO_5023914154" description="Leucine-rich repeat-containing N-terminal plant-type domain-containing protein" evidence="9">
    <location>
        <begin position="25"/>
        <end position="598"/>
    </location>
</feature>
<evidence type="ECO:0000256" key="5">
    <source>
        <dbReference type="ARBA" id="ARBA00022737"/>
    </source>
</evidence>
<protein>
    <recommendedName>
        <fullName evidence="10">Leucine-rich repeat-containing N-terminal plant-type domain-containing protein</fullName>
    </recommendedName>
</protein>
<dbReference type="OrthoDB" id="1394818at2759"/>
<reference evidence="11 12" key="1">
    <citation type="journal article" date="2019" name="Sci. Rep.">
        <title>A high-quality genome of Eragrostis curvula grass provides insights into Poaceae evolution and supports new strategies to enhance forage quality.</title>
        <authorList>
            <person name="Carballo J."/>
            <person name="Santos B.A.C.M."/>
            <person name="Zappacosta D."/>
            <person name="Garbus I."/>
            <person name="Selva J.P."/>
            <person name="Gallo C.A."/>
            <person name="Diaz A."/>
            <person name="Albertini E."/>
            <person name="Caccamo M."/>
            <person name="Echenique V."/>
        </authorList>
    </citation>
    <scope>NUCLEOTIDE SEQUENCE [LARGE SCALE GENOMIC DNA]</scope>
    <source>
        <strain evidence="12">cv. Victoria</strain>
        <tissue evidence="11">Leaf</tissue>
    </source>
</reference>
<keyword evidence="3" id="KW-0812">Transmembrane</keyword>
<dbReference type="InterPro" id="IPR013210">
    <property type="entry name" value="LRR_N_plant-typ"/>
</dbReference>
<dbReference type="Gramene" id="TVU43455">
    <property type="protein sequence ID" value="TVU43455"/>
    <property type="gene ID" value="EJB05_09928"/>
</dbReference>
<accession>A0A5J9W677</accession>
<dbReference type="InterPro" id="IPR046956">
    <property type="entry name" value="RLP23-like"/>
</dbReference>
<name>A0A5J9W677_9POAL</name>
<feature type="domain" description="Leucine-rich repeat-containing N-terminal plant-type" evidence="10">
    <location>
        <begin position="45"/>
        <end position="82"/>
    </location>
</feature>
<evidence type="ECO:0000313" key="12">
    <source>
        <dbReference type="Proteomes" id="UP000324897"/>
    </source>
</evidence>
<keyword evidence="4 9" id="KW-0732">Signal</keyword>
<evidence type="ECO:0000256" key="1">
    <source>
        <dbReference type="ARBA" id="ARBA00004479"/>
    </source>
</evidence>
<evidence type="ECO:0000256" key="4">
    <source>
        <dbReference type="ARBA" id="ARBA00022729"/>
    </source>
</evidence>
<keyword evidence="2" id="KW-0433">Leucine-rich repeat</keyword>
<dbReference type="Gene3D" id="3.80.10.10">
    <property type="entry name" value="Ribonuclease Inhibitor"/>
    <property type="match status" value="4"/>
</dbReference>
<dbReference type="AlphaFoldDB" id="A0A5J9W677"/>
<dbReference type="FunFam" id="3.80.10.10:FF:000041">
    <property type="entry name" value="LRR receptor-like serine/threonine-protein kinase ERECTA"/>
    <property type="match status" value="1"/>
</dbReference>
<keyword evidence="7" id="KW-0472">Membrane</keyword>
<dbReference type="PANTHER" id="PTHR48061">
    <property type="entry name" value="LEUCINE-RICH REPEAT RECEPTOR PROTEIN KINASE EMS1-LIKE-RELATED"/>
    <property type="match status" value="1"/>
</dbReference>
<evidence type="ECO:0000313" key="11">
    <source>
        <dbReference type="EMBL" id="TVU43455.1"/>
    </source>
</evidence>
<dbReference type="Pfam" id="PF00560">
    <property type="entry name" value="LRR_1"/>
    <property type="match status" value="3"/>
</dbReference>
<dbReference type="GO" id="GO:0016020">
    <property type="term" value="C:membrane"/>
    <property type="evidence" value="ECO:0007669"/>
    <property type="project" value="UniProtKB-SubCell"/>
</dbReference>
<dbReference type="SUPFAM" id="SSF52058">
    <property type="entry name" value="L domain-like"/>
    <property type="match status" value="2"/>
</dbReference>